<organism evidence="2 3">
    <name type="scientific">Trametes versicolor (strain FP-101664)</name>
    <name type="common">White-rot fungus</name>
    <name type="synonym">Coriolus versicolor</name>
    <dbReference type="NCBI Taxonomy" id="717944"/>
    <lineage>
        <taxon>Eukaryota</taxon>
        <taxon>Fungi</taxon>
        <taxon>Dikarya</taxon>
        <taxon>Basidiomycota</taxon>
        <taxon>Agaricomycotina</taxon>
        <taxon>Agaricomycetes</taxon>
        <taxon>Polyporales</taxon>
        <taxon>Polyporaceae</taxon>
        <taxon>Trametes</taxon>
    </lineage>
</organism>
<keyword evidence="3" id="KW-1185">Reference proteome</keyword>
<dbReference type="EMBL" id="JH711872">
    <property type="protein sequence ID" value="EIW51293.1"/>
    <property type="molecule type" value="Genomic_DNA"/>
</dbReference>
<sequence>MHHPELRDRDTFHKTRSGAAFSPWFEFAGAPLRAPLDFDIASRVRAAMEEADRKHEGGTGYESDEEEIPLSAPVATGERDRDRDCTDLSITQDEGQTPPHQLIHHGQASCREVPGPNPPSKEAFHAKMRSKARRRKARALSERAGEPGVTKRCVKGAALRRRTAAEVLIAQVALGSDPGPSVGSDFAAGMSVGSEPIRTDLSMAKDDVPITKGAFTAKRDGVQVADRRERTKAEMIAEREPRPILDRNGRVVGVLVGQPRDDKWVEVNAALESTFEIARDAFQRPASKRKPRRGAYAAATCGISYGGGQTHVRNMSLSAHNQTVLDALLRHQAVRRVANFGDAAFQLFAPRLHDYYDRTLTGLCTRDPSLRRNFERNVFANATFNLGPRTVAYKHRDNLNLPWGWCAITAIGSFNPHEGGIFRWVDCGYQAVKALPKMRGSEAERRGAERWKDGVEMMSMWSEFAPKDIV</sequence>
<proteinExistence type="predicted"/>
<dbReference type="RefSeq" id="XP_008045822.1">
    <property type="nucleotide sequence ID" value="XM_008047631.1"/>
</dbReference>
<dbReference type="OMA" id="IPMMESK"/>
<evidence type="ECO:0000313" key="2">
    <source>
        <dbReference type="EMBL" id="EIW51293.1"/>
    </source>
</evidence>
<evidence type="ECO:0000256" key="1">
    <source>
        <dbReference type="SAM" id="MobiDB-lite"/>
    </source>
</evidence>
<reference evidence="3" key="1">
    <citation type="journal article" date="2012" name="Science">
        <title>The Paleozoic origin of enzymatic lignin decomposition reconstructed from 31 fungal genomes.</title>
        <authorList>
            <person name="Floudas D."/>
            <person name="Binder M."/>
            <person name="Riley R."/>
            <person name="Barry K."/>
            <person name="Blanchette R.A."/>
            <person name="Henrissat B."/>
            <person name="Martinez A.T."/>
            <person name="Otillar R."/>
            <person name="Spatafora J.W."/>
            <person name="Yadav J.S."/>
            <person name="Aerts A."/>
            <person name="Benoit I."/>
            <person name="Boyd A."/>
            <person name="Carlson A."/>
            <person name="Copeland A."/>
            <person name="Coutinho P.M."/>
            <person name="de Vries R.P."/>
            <person name="Ferreira P."/>
            <person name="Findley K."/>
            <person name="Foster B."/>
            <person name="Gaskell J."/>
            <person name="Glotzer D."/>
            <person name="Gorecki P."/>
            <person name="Heitman J."/>
            <person name="Hesse C."/>
            <person name="Hori C."/>
            <person name="Igarashi K."/>
            <person name="Jurgens J.A."/>
            <person name="Kallen N."/>
            <person name="Kersten P."/>
            <person name="Kohler A."/>
            <person name="Kuees U."/>
            <person name="Kumar T.K.A."/>
            <person name="Kuo A."/>
            <person name="LaButti K."/>
            <person name="Larrondo L.F."/>
            <person name="Lindquist E."/>
            <person name="Ling A."/>
            <person name="Lombard V."/>
            <person name="Lucas S."/>
            <person name="Lundell T."/>
            <person name="Martin R."/>
            <person name="McLaughlin D.J."/>
            <person name="Morgenstern I."/>
            <person name="Morin E."/>
            <person name="Murat C."/>
            <person name="Nagy L.G."/>
            <person name="Nolan M."/>
            <person name="Ohm R.A."/>
            <person name="Patyshakuliyeva A."/>
            <person name="Rokas A."/>
            <person name="Ruiz-Duenas F.J."/>
            <person name="Sabat G."/>
            <person name="Salamov A."/>
            <person name="Samejima M."/>
            <person name="Schmutz J."/>
            <person name="Slot J.C."/>
            <person name="St John F."/>
            <person name="Stenlid J."/>
            <person name="Sun H."/>
            <person name="Sun S."/>
            <person name="Syed K."/>
            <person name="Tsang A."/>
            <person name="Wiebenga A."/>
            <person name="Young D."/>
            <person name="Pisabarro A."/>
            <person name="Eastwood D.C."/>
            <person name="Martin F."/>
            <person name="Cullen D."/>
            <person name="Grigoriev I.V."/>
            <person name="Hibbett D.S."/>
        </authorList>
    </citation>
    <scope>NUCLEOTIDE SEQUENCE [LARGE SCALE GENOMIC DNA]</scope>
    <source>
        <strain evidence="3">FP-101664</strain>
    </source>
</reference>
<name>R7S657_TRAVS</name>
<protein>
    <submittedName>
        <fullName evidence="2">Uncharacterized protein</fullName>
    </submittedName>
</protein>
<gene>
    <name evidence="2" type="ORF">TRAVEDRAFT_54687</name>
</gene>
<accession>R7S657</accession>
<feature type="compositionally biased region" description="Polar residues" evidence="1">
    <location>
        <begin position="88"/>
        <end position="99"/>
    </location>
</feature>
<feature type="region of interest" description="Disordered" evidence="1">
    <location>
        <begin position="50"/>
        <end position="118"/>
    </location>
</feature>
<dbReference type="KEGG" id="tvs:TRAVEDRAFT_54687"/>
<dbReference type="GeneID" id="19417499"/>
<feature type="compositionally biased region" description="Basic and acidic residues" evidence="1">
    <location>
        <begin position="77"/>
        <end position="86"/>
    </location>
</feature>
<dbReference type="Proteomes" id="UP000054317">
    <property type="component" value="Unassembled WGS sequence"/>
</dbReference>
<dbReference type="AlphaFoldDB" id="R7S657"/>
<evidence type="ECO:0000313" key="3">
    <source>
        <dbReference type="Proteomes" id="UP000054317"/>
    </source>
</evidence>
<dbReference type="OrthoDB" id="3031270at2759"/>